<protein>
    <submittedName>
        <fullName evidence="7">Translesion error-prone DNA polymerase V subunit UmuC</fullName>
        <ecNumber evidence="7">2.7.7.7</ecNumber>
    </submittedName>
</protein>
<dbReference type="InterPro" id="IPR025188">
    <property type="entry name" value="DUF4113"/>
</dbReference>
<dbReference type="Gene3D" id="1.10.150.20">
    <property type="entry name" value="5' to 3' exonuclease, C-terminal subdomain"/>
    <property type="match status" value="1"/>
</dbReference>
<dbReference type="SUPFAM" id="SSF56672">
    <property type="entry name" value="DNA/RNA polymerases"/>
    <property type="match status" value="1"/>
</dbReference>
<dbReference type="AlphaFoldDB" id="A0A7X2MIU8"/>
<evidence type="ECO:0000259" key="6">
    <source>
        <dbReference type="PROSITE" id="PS50173"/>
    </source>
</evidence>
<dbReference type="Proteomes" id="UP000461948">
    <property type="component" value="Unassembled WGS sequence"/>
</dbReference>
<comment type="similarity">
    <text evidence="1">Belongs to the DNA polymerase type-Y family.</text>
</comment>
<evidence type="ECO:0000256" key="5">
    <source>
        <dbReference type="ARBA" id="ARBA00023236"/>
    </source>
</evidence>
<dbReference type="Gene3D" id="3.40.1170.60">
    <property type="match status" value="1"/>
</dbReference>
<evidence type="ECO:0000313" key="8">
    <source>
        <dbReference type="Proteomes" id="UP000461948"/>
    </source>
</evidence>
<feature type="domain" description="UmuC" evidence="6">
    <location>
        <begin position="2"/>
        <end position="187"/>
    </location>
</feature>
<name>A0A7X2MIU8_ENTAG</name>
<dbReference type="EC" id="2.7.7.7" evidence="7"/>
<accession>A0A7X2MIU8</accession>
<evidence type="ECO:0000256" key="3">
    <source>
        <dbReference type="ARBA" id="ARBA00023199"/>
    </source>
</evidence>
<gene>
    <name evidence="7" type="primary">umuC</name>
    <name evidence="7" type="ORF">GKC49_02435</name>
</gene>
<dbReference type="CDD" id="cd01700">
    <property type="entry name" value="PolY_Pol_V_umuC"/>
    <property type="match status" value="1"/>
</dbReference>
<dbReference type="GO" id="GO:0003684">
    <property type="term" value="F:damaged DNA binding"/>
    <property type="evidence" value="ECO:0007669"/>
    <property type="project" value="InterPro"/>
</dbReference>
<keyword evidence="5" id="KW-0742">SOS response</keyword>
<dbReference type="InterPro" id="IPR036775">
    <property type="entry name" value="DNA_pol_Y-fam_lit_finger_sf"/>
</dbReference>
<organism evidence="7 8">
    <name type="scientific">Enterobacter agglomerans</name>
    <name type="common">Erwinia herbicola</name>
    <name type="synonym">Pantoea agglomerans</name>
    <dbReference type="NCBI Taxonomy" id="549"/>
    <lineage>
        <taxon>Bacteria</taxon>
        <taxon>Pseudomonadati</taxon>
        <taxon>Pseudomonadota</taxon>
        <taxon>Gammaproteobacteria</taxon>
        <taxon>Enterobacterales</taxon>
        <taxon>Erwiniaceae</taxon>
        <taxon>Pantoea</taxon>
        <taxon>Pantoea agglomerans group</taxon>
    </lineage>
</organism>
<evidence type="ECO:0000256" key="2">
    <source>
        <dbReference type="ARBA" id="ARBA00022763"/>
    </source>
</evidence>
<dbReference type="GO" id="GO:0005829">
    <property type="term" value="C:cytosol"/>
    <property type="evidence" value="ECO:0007669"/>
    <property type="project" value="TreeGrafter"/>
</dbReference>
<dbReference type="PANTHER" id="PTHR11076:SF34">
    <property type="entry name" value="PROTEIN UMUC"/>
    <property type="match status" value="1"/>
</dbReference>
<sequence>MFALADANNFYASCETVFRPDLRGRPIVVVSNNDGCVIARSAEAKRMGIKMAAPLFKNERYFRENGVHVFSSNYELYGDMSARMMAILGEMAAGQEVYSIDESFLDVTGISNIIPLETFGQQMRERIRKETGLIIGVGFAPTKALAKLANHAAKKWSKTNGVVDLSDRNRQRKLLHLTDVGDIWGIGQRISKRLNQLGITTALQLADSNISMIRKNFDVIVERITRELNGESCIALEDAPPPKQHILNSRSFGERVTKLEDMQQAIVMYATRAAEKLREQNSRCRHISVSVATGRHGDEPRYSNTASCMLDYPTYDTRDIIESALRGLSTIWQDGYRYAKAGVMLGDFYQSGMTQFDMFSEQQPRANADALMAALDSINRSGKGSIWFAGQGDRDSSWQMKREMLSPRYTTRIKDIPIIK</sequence>
<reference evidence="7 8" key="1">
    <citation type="submission" date="2019-11" db="EMBL/GenBank/DDBJ databases">
        <title>Draft Genome Sequence of Plant Growth-Promoting Rhizosphere-Associated Bacteria.</title>
        <authorList>
            <person name="Vasilyev I.Y."/>
            <person name="Radchenko V."/>
            <person name="Ilnitskaya E.V."/>
        </authorList>
    </citation>
    <scope>NUCLEOTIDE SEQUENCE [LARGE SCALE GENOMIC DNA]</scope>
    <source>
        <strain evidence="7 8">VRA_MhP_f</strain>
    </source>
</reference>
<dbReference type="InterPro" id="IPR043502">
    <property type="entry name" value="DNA/RNA_pol_sf"/>
</dbReference>
<dbReference type="GO" id="GO:0042276">
    <property type="term" value="P:error-prone translesion synthesis"/>
    <property type="evidence" value="ECO:0007669"/>
    <property type="project" value="TreeGrafter"/>
</dbReference>
<dbReference type="PANTHER" id="PTHR11076">
    <property type="entry name" value="DNA REPAIR POLYMERASE UMUC / TRANSFERASE FAMILY MEMBER"/>
    <property type="match status" value="1"/>
</dbReference>
<evidence type="ECO:0000256" key="1">
    <source>
        <dbReference type="ARBA" id="ARBA00010945"/>
    </source>
</evidence>
<evidence type="ECO:0000256" key="4">
    <source>
        <dbReference type="ARBA" id="ARBA00023204"/>
    </source>
</evidence>
<dbReference type="GO" id="GO:0009432">
    <property type="term" value="P:SOS response"/>
    <property type="evidence" value="ECO:0007669"/>
    <property type="project" value="UniProtKB-KW"/>
</dbReference>
<dbReference type="InterPro" id="IPR050116">
    <property type="entry name" value="DNA_polymerase-Y"/>
</dbReference>
<keyword evidence="4" id="KW-0234">DNA repair</keyword>
<dbReference type="Gene3D" id="3.30.70.270">
    <property type="match status" value="1"/>
</dbReference>
<comment type="caution">
    <text evidence="7">The sequence shown here is derived from an EMBL/GenBank/DDBJ whole genome shotgun (WGS) entry which is preliminary data.</text>
</comment>
<evidence type="ECO:0000313" key="7">
    <source>
        <dbReference type="EMBL" id="MSE14049.1"/>
    </source>
</evidence>
<dbReference type="Pfam" id="PF11799">
    <property type="entry name" value="IMS_C"/>
    <property type="match status" value="1"/>
</dbReference>
<dbReference type="GO" id="GO:0003887">
    <property type="term" value="F:DNA-directed DNA polymerase activity"/>
    <property type="evidence" value="ECO:0007669"/>
    <property type="project" value="UniProtKB-EC"/>
</dbReference>
<dbReference type="PROSITE" id="PS50173">
    <property type="entry name" value="UMUC"/>
    <property type="match status" value="1"/>
</dbReference>
<dbReference type="InterPro" id="IPR001126">
    <property type="entry name" value="UmuC"/>
</dbReference>
<keyword evidence="3" id="KW-0741">SOS mutagenesis</keyword>
<dbReference type="Gene3D" id="3.30.1490.100">
    <property type="entry name" value="DNA polymerase, Y-family, little finger domain"/>
    <property type="match status" value="1"/>
</dbReference>
<keyword evidence="7" id="KW-0548">Nucleotidyltransferase</keyword>
<keyword evidence="7" id="KW-0808">Transferase</keyword>
<dbReference type="InterPro" id="IPR043128">
    <property type="entry name" value="Rev_trsase/Diguanyl_cyclase"/>
</dbReference>
<dbReference type="SUPFAM" id="SSF100879">
    <property type="entry name" value="Lesion bypass DNA polymerase (Y-family), little finger domain"/>
    <property type="match status" value="1"/>
</dbReference>
<dbReference type="EMBL" id="WKLC01000046">
    <property type="protein sequence ID" value="MSE14049.1"/>
    <property type="molecule type" value="Genomic_DNA"/>
</dbReference>
<keyword evidence="2" id="KW-0227">DNA damage</keyword>
<dbReference type="Pfam" id="PF00817">
    <property type="entry name" value="IMS"/>
    <property type="match status" value="1"/>
</dbReference>
<dbReference type="GO" id="GO:0006281">
    <property type="term" value="P:DNA repair"/>
    <property type="evidence" value="ECO:0007669"/>
    <property type="project" value="UniProtKB-KW"/>
</dbReference>
<proteinExistence type="inferred from homology"/>
<dbReference type="NCBIfam" id="NF002955">
    <property type="entry name" value="PRK03609.1"/>
    <property type="match status" value="1"/>
</dbReference>
<dbReference type="InterPro" id="IPR017961">
    <property type="entry name" value="DNA_pol_Y-fam_little_finger"/>
</dbReference>
<dbReference type="Pfam" id="PF13438">
    <property type="entry name" value="DUF4113"/>
    <property type="match status" value="1"/>
</dbReference>